<dbReference type="PANTHER" id="PTHR30292">
    <property type="entry name" value="UNCHARACTERIZED PROTEIN YBGL-RELATED"/>
    <property type="match status" value="1"/>
</dbReference>
<protein>
    <recommendedName>
        <fullName evidence="1">5-oxoprolinase subunit A</fullName>
        <shortName evidence="1">5-OPase subunit A</shortName>
        <ecNumber evidence="1">3.5.2.9</ecNumber>
    </recommendedName>
    <alternativeName>
        <fullName evidence="1">5-oxoprolinase (ATP-hydrolyzing) subunit A</fullName>
    </alternativeName>
</protein>
<accession>A0A923IZX0</accession>
<comment type="subunit">
    <text evidence="1">Forms a complex composed of PxpA, PxpB and PxpC.</text>
</comment>
<dbReference type="AlphaFoldDB" id="A0A923IZX0"/>
<dbReference type="Pfam" id="PF03746">
    <property type="entry name" value="LamB_YcsF"/>
    <property type="match status" value="1"/>
</dbReference>
<comment type="catalytic activity">
    <reaction evidence="1">
        <text>5-oxo-L-proline + ATP + 2 H2O = L-glutamate + ADP + phosphate + H(+)</text>
        <dbReference type="Rhea" id="RHEA:10348"/>
        <dbReference type="ChEBI" id="CHEBI:15377"/>
        <dbReference type="ChEBI" id="CHEBI:15378"/>
        <dbReference type="ChEBI" id="CHEBI:29985"/>
        <dbReference type="ChEBI" id="CHEBI:30616"/>
        <dbReference type="ChEBI" id="CHEBI:43474"/>
        <dbReference type="ChEBI" id="CHEBI:58402"/>
        <dbReference type="ChEBI" id="CHEBI:456216"/>
        <dbReference type="EC" id="3.5.2.9"/>
    </reaction>
</comment>
<organism evidence="2 3">
    <name type="scientific">Clostridium tetanomorphum</name>
    <dbReference type="NCBI Taxonomy" id="1553"/>
    <lineage>
        <taxon>Bacteria</taxon>
        <taxon>Bacillati</taxon>
        <taxon>Bacillota</taxon>
        <taxon>Clostridia</taxon>
        <taxon>Eubacteriales</taxon>
        <taxon>Clostridiaceae</taxon>
        <taxon>Clostridium</taxon>
    </lineage>
</organism>
<dbReference type="EMBL" id="JAAZWO010000007">
    <property type="protein sequence ID" value="MBC2397721.1"/>
    <property type="molecule type" value="Genomic_DNA"/>
</dbReference>
<dbReference type="GO" id="GO:0005975">
    <property type="term" value="P:carbohydrate metabolic process"/>
    <property type="evidence" value="ECO:0007669"/>
    <property type="project" value="InterPro"/>
</dbReference>
<evidence type="ECO:0000313" key="2">
    <source>
        <dbReference type="EMBL" id="MBC2397721.1"/>
    </source>
</evidence>
<dbReference type="InterPro" id="IPR011330">
    <property type="entry name" value="Glyco_hydro/deAcase_b/a-brl"/>
</dbReference>
<dbReference type="Gene3D" id="3.20.20.370">
    <property type="entry name" value="Glycoside hydrolase/deacetylase"/>
    <property type="match status" value="1"/>
</dbReference>
<keyword evidence="1" id="KW-0378">Hydrolase</keyword>
<comment type="similarity">
    <text evidence="1">Belongs to the LamB/PxpA family.</text>
</comment>
<keyword evidence="1" id="KW-0547">Nucleotide-binding</keyword>
<dbReference type="SUPFAM" id="SSF88713">
    <property type="entry name" value="Glycoside hydrolase/deacetylase"/>
    <property type="match status" value="1"/>
</dbReference>
<dbReference type="EC" id="3.5.2.9" evidence="1"/>
<gene>
    <name evidence="1" type="primary">pxpA</name>
    <name evidence="2" type="ORF">HGG79_08030</name>
</gene>
<dbReference type="HAMAP" id="MF_00691">
    <property type="entry name" value="PxpA"/>
    <property type="match status" value="1"/>
</dbReference>
<comment type="caution">
    <text evidence="2">The sequence shown here is derived from an EMBL/GenBank/DDBJ whole genome shotgun (WGS) entry which is preliminary data.</text>
</comment>
<keyword evidence="3" id="KW-1185">Reference proteome</keyword>
<dbReference type="NCBIfam" id="NF003816">
    <property type="entry name" value="PRK05406.1-5"/>
    <property type="match status" value="1"/>
</dbReference>
<evidence type="ECO:0000256" key="1">
    <source>
        <dbReference type="HAMAP-Rule" id="MF_00691"/>
    </source>
</evidence>
<comment type="function">
    <text evidence="1">Catalyzes the cleavage of 5-oxoproline to form L-glutamate coupled to the hydrolysis of ATP to ADP and inorganic phosphate.</text>
</comment>
<keyword evidence="1" id="KW-0067">ATP-binding</keyword>
<evidence type="ECO:0000313" key="3">
    <source>
        <dbReference type="Proteomes" id="UP000563151"/>
    </source>
</evidence>
<dbReference type="InterPro" id="IPR005501">
    <property type="entry name" value="LamB/YcsF/PxpA-like"/>
</dbReference>
<dbReference type="NCBIfam" id="NF003814">
    <property type="entry name" value="PRK05406.1-3"/>
    <property type="match status" value="1"/>
</dbReference>
<dbReference type="CDD" id="cd10787">
    <property type="entry name" value="LamB_YcsF_like"/>
    <property type="match status" value="1"/>
</dbReference>
<dbReference type="PANTHER" id="PTHR30292:SF0">
    <property type="entry name" value="5-OXOPROLINASE SUBUNIT A"/>
    <property type="match status" value="1"/>
</dbReference>
<reference evidence="2 3" key="1">
    <citation type="submission" date="2020-04" db="EMBL/GenBank/DDBJ databases">
        <title>Genomic insights into acetone-butanol-ethanol (ABE) fermentation by sequencing solventogenic clostridia strains.</title>
        <authorList>
            <person name="Brown S."/>
        </authorList>
    </citation>
    <scope>NUCLEOTIDE SEQUENCE [LARGE SCALE GENOMIC DNA]</scope>
    <source>
        <strain evidence="2 3">DJ011</strain>
    </source>
</reference>
<sequence length="256" mass="27972">MRNIVDLNSDVGESFGNYTIGMDEEVLKYVSSANIGCGWHGGDPMVMEKTIDVAVKNGLSIGAHPGFPDLLGFGRRKMDISPNEGRNYVIYQLGAIKAFAISKGIKIQHVKLHGAFYNMAAVNYKLSLEVAKGIYEVDKNIILLALAGSEMVRAAKEVGLKVAEEVFADRVYNVDGTLVSRKVPGSVIHDKDLAIERVKSMVKHGKVKAITGEEIEINADSICVHGDNPEAVAFVKLIREKLEEDGIEIKALKEFI</sequence>
<dbReference type="GO" id="GO:0017168">
    <property type="term" value="F:5-oxoprolinase (ATP-hydrolyzing) activity"/>
    <property type="evidence" value="ECO:0007669"/>
    <property type="project" value="UniProtKB-UniRule"/>
</dbReference>
<dbReference type="GO" id="GO:0005524">
    <property type="term" value="F:ATP binding"/>
    <property type="evidence" value="ECO:0007669"/>
    <property type="project" value="UniProtKB-UniRule"/>
</dbReference>
<dbReference type="RefSeq" id="WP_035148274.1">
    <property type="nucleotide sequence ID" value="NZ_JAAZWO010000007.1"/>
</dbReference>
<name>A0A923IZX0_CLOTT</name>
<proteinExistence type="inferred from homology"/>
<dbReference type="Proteomes" id="UP000563151">
    <property type="component" value="Unassembled WGS sequence"/>
</dbReference>